<accession>A0ABQ0ZMT2</accession>
<dbReference type="EMBL" id="BLAU01000001">
    <property type="protein sequence ID" value="GET22787.1"/>
    <property type="molecule type" value="Genomic_DNA"/>
</dbReference>
<evidence type="ECO:0000313" key="1">
    <source>
        <dbReference type="EMBL" id="GET22787.1"/>
    </source>
</evidence>
<name>A0ABQ0ZMT2_9BACT</name>
<protein>
    <submittedName>
        <fullName evidence="1">Uncharacterized protein</fullName>
    </submittedName>
</protein>
<reference evidence="1 2" key="1">
    <citation type="submission" date="2019-10" db="EMBL/GenBank/DDBJ databases">
        <title>Prolixibacter strains distinguished by the presence of nitrate reductase genes were adept at nitrate-dependent anaerobic corrosion of metallic iron and carbon steel.</title>
        <authorList>
            <person name="Iino T."/>
            <person name="Shono N."/>
            <person name="Ito K."/>
            <person name="Nakamura R."/>
            <person name="Sueoka K."/>
            <person name="Harayama S."/>
            <person name="Ohkuma M."/>
        </authorList>
    </citation>
    <scope>NUCLEOTIDE SEQUENCE [LARGE SCALE GENOMIC DNA]</scope>
    <source>
        <strain evidence="1 2">MIC1-1</strain>
    </source>
</reference>
<keyword evidence="2" id="KW-1185">Reference proteome</keyword>
<dbReference type="Proteomes" id="UP000396862">
    <property type="component" value="Unassembled WGS sequence"/>
</dbReference>
<comment type="caution">
    <text evidence="1">The sequence shown here is derived from an EMBL/GenBank/DDBJ whole genome shotgun (WGS) entry which is preliminary data.</text>
</comment>
<sequence>MVTIVPVVPVVSVVRLRWTYFGRDGGIPARDKCSSPPAKPEDLSPKNKATLKGVEYRRITHSEGANRKISIREM</sequence>
<evidence type="ECO:0000313" key="2">
    <source>
        <dbReference type="Proteomes" id="UP000396862"/>
    </source>
</evidence>
<proteinExistence type="predicted"/>
<organism evidence="1 2">
    <name type="scientific">Prolixibacter denitrificans</name>
    <dbReference type="NCBI Taxonomy" id="1541063"/>
    <lineage>
        <taxon>Bacteria</taxon>
        <taxon>Pseudomonadati</taxon>
        <taxon>Bacteroidota</taxon>
        <taxon>Bacteroidia</taxon>
        <taxon>Marinilabiliales</taxon>
        <taxon>Prolixibacteraceae</taxon>
        <taxon>Prolixibacter</taxon>
    </lineage>
</organism>
<gene>
    <name evidence="1" type="ORF">JCM18694_30330</name>
</gene>